<keyword evidence="5 7" id="KW-0407">Ion channel</keyword>
<evidence type="ECO:0000313" key="8">
    <source>
        <dbReference type="Proteomes" id="UP001412067"/>
    </source>
</evidence>
<keyword evidence="3" id="KW-0851">Voltage-gated channel</keyword>
<evidence type="ECO:0000256" key="6">
    <source>
        <dbReference type="PROSITE-ProRule" id="PRU00023"/>
    </source>
</evidence>
<evidence type="ECO:0000313" key="7">
    <source>
        <dbReference type="EMBL" id="KAK8959348.1"/>
    </source>
</evidence>
<proteinExistence type="predicted"/>
<dbReference type="Pfam" id="PF13637">
    <property type="entry name" value="Ank_4"/>
    <property type="match status" value="1"/>
</dbReference>
<dbReference type="PANTHER" id="PTHR45743:SF4">
    <property type="entry name" value="POTASSIUM CHANNEL KOR2"/>
    <property type="match status" value="1"/>
</dbReference>
<dbReference type="Gene3D" id="1.25.40.20">
    <property type="entry name" value="Ankyrin repeat-containing domain"/>
    <property type="match status" value="1"/>
</dbReference>
<keyword evidence="6" id="KW-0040">ANK repeat</keyword>
<dbReference type="InterPro" id="IPR002110">
    <property type="entry name" value="Ankyrin_rpt"/>
</dbReference>
<comment type="caution">
    <text evidence="7">The sequence shown here is derived from an EMBL/GenBank/DDBJ whole genome shotgun (WGS) entry which is preliminary data.</text>
</comment>
<keyword evidence="8" id="KW-1185">Reference proteome</keyword>
<dbReference type="InterPro" id="IPR045319">
    <property type="entry name" value="KAT/AKT"/>
</dbReference>
<dbReference type="PROSITE" id="PS50088">
    <property type="entry name" value="ANK_REPEAT"/>
    <property type="match status" value="1"/>
</dbReference>
<evidence type="ECO:0000256" key="5">
    <source>
        <dbReference type="ARBA" id="ARBA00023303"/>
    </source>
</evidence>
<keyword evidence="4" id="KW-0630">Potassium</keyword>
<keyword evidence="1" id="KW-0633">Potassium transport</keyword>
<dbReference type="GO" id="GO:0034220">
    <property type="term" value="P:monoatomic ion transmembrane transport"/>
    <property type="evidence" value="ECO:0007669"/>
    <property type="project" value="UniProtKB-KW"/>
</dbReference>
<dbReference type="SUPFAM" id="SSF48403">
    <property type="entry name" value="Ankyrin repeat"/>
    <property type="match status" value="1"/>
</dbReference>
<organism evidence="7 8">
    <name type="scientific">Platanthera guangdongensis</name>
    <dbReference type="NCBI Taxonomy" id="2320717"/>
    <lineage>
        <taxon>Eukaryota</taxon>
        <taxon>Viridiplantae</taxon>
        <taxon>Streptophyta</taxon>
        <taxon>Embryophyta</taxon>
        <taxon>Tracheophyta</taxon>
        <taxon>Spermatophyta</taxon>
        <taxon>Magnoliopsida</taxon>
        <taxon>Liliopsida</taxon>
        <taxon>Asparagales</taxon>
        <taxon>Orchidaceae</taxon>
        <taxon>Orchidoideae</taxon>
        <taxon>Orchideae</taxon>
        <taxon>Orchidinae</taxon>
        <taxon>Platanthera</taxon>
    </lineage>
</organism>
<name>A0ABR2M857_9ASPA</name>
<evidence type="ECO:0000256" key="1">
    <source>
        <dbReference type="ARBA" id="ARBA00022538"/>
    </source>
</evidence>
<keyword evidence="3" id="KW-0813">Transport</keyword>
<evidence type="ECO:0000256" key="4">
    <source>
        <dbReference type="ARBA" id="ARBA00022958"/>
    </source>
</evidence>
<keyword evidence="3" id="KW-0406">Ion transport</keyword>
<protein>
    <submittedName>
        <fullName evidence="7">Potassium channel SKOR</fullName>
    </submittedName>
</protein>
<accession>A0ABR2M857</accession>
<dbReference type="Proteomes" id="UP001412067">
    <property type="component" value="Unassembled WGS sequence"/>
</dbReference>
<feature type="repeat" description="ANK" evidence="6">
    <location>
        <begin position="78"/>
        <end position="110"/>
    </location>
</feature>
<dbReference type="InterPro" id="IPR036770">
    <property type="entry name" value="Ankyrin_rpt-contain_sf"/>
</dbReference>
<dbReference type="EMBL" id="JBBWWR010000012">
    <property type="protein sequence ID" value="KAK8959348.1"/>
    <property type="molecule type" value="Genomic_DNA"/>
</dbReference>
<dbReference type="PROSITE" id="PS50297">
    <property type="entry name" value="ANK_REP_REGION"/>
    <property type="match status" value="1"/>
</dbReference>
<dbReference type="SMART" id="SM00248">
    <property type="entry name" value="ANK"/>
    <property type="match status" value="4"/>
</dbReference>
<dbReference type="Pfam" id="PF12796">
    <property type="entry name" value="Ank_2"/>
    <property type="match status" value="1"/>
</dbReference>
<sequence>MNIRWCLLRFHPPALRNAPKSSVWRSHLPPPIRTLRFHPPDRSATAKPNEHIASPREHEDKVKYLIQRKAEVNCIDKFGHSPLLEAVKADHDKVAKLLQENGAVLNLEDAGTYLCRIAAHNKVDMLRRLLGHGIDPNHRNYDHRTPLHVAAAGLREENPNARSLSIDMVSEQASASTRRYATVSSRPLLACPWLKPPLPSCRGRYVPPLSHSAVAAFL</sequence>
<reference evidence="7 8" key="1">
    <citation type="journal article" date="2022" name="Nat. Plants">
        <title>Genomes of leafy and leafless Platanthera orchids illuminate the evolution of mycoheterotrophy.</title>
        <authorList>
            <person name="Li M.H."/>
            <person name="Liu K.W."/>
            <person name="Li Z."/>
            <person name="Lu H.C."/>
            <person name="Ye Q.L."/>
            <person name="Zhang D."/>
            <person name="Wang J.Y."/>
            <person name="Li Y.F."/>
            <person name="Zhong Z.M."/>
            <person name="Liu X."/>
            <person name="Yu X."/>
            <person name="Liu D.K."/>
            <person name="Tu X.D."/>
            <person name="Liu B."/>
            <person name="Hao Y."/>
            <person name="Liao X.Y."/>
            <person name="Jiang Y.T."/>
            <person name="Sun W.H."/>
            <person name="Chen J."/>
            <person name="Chen Y.Q."/>
            <person name="Ai Y."/>
            <person name="Zhai J.W."/>
            <person name="Wu S.S."/>
            <person name="Zhou Z."/>
            <person name="Hsiao Y.Y."/>
            <person name="Wu W.L."/>
            <person name="Chen Y.Y."/>
            <person name="Lin Y.F."/>
            <person name="Hsu J.L."/>
            <person name="Li C.Y."/>
            <person name="Wang Z.W."/>
            <person name="Zhao X."/>
            <person name="Zhong W.Y."/>
            <person name="Ma X.K."/>
            <person name="Ma L."/>
            <person name="Huang J."/>
            <person name="Chen G.Z."/>
            <person name="Huang M.Z."/>
            <person name="Huang L."/>
            <person name="Peng D.H."/>
            <person name="Luo Y.B."/>
            <person name="Zou S.Q."/>
            <person name="Chen S.P."/>
            <person name="Lan S."/>
            <person name="Tsai W.C."/>
            <person name="Van de Peer Y."/>
            <person name="Liu Z.J."/>
        </authorList>
    </citation>
    <scope>NUCLEOTIDE SEQUENCE [LARGE SCALE GENOMIC DNA]</scope>
    <source>
        <strain evidence="7">Lor288</strain>
    </source>
</reference>
<dbReference type="PANTHER" id="PTHR45743">
    <property type="entry name" value="POTASSIUM CHANNEL AKT1"/>
    <property type="match status" value="1"/>
</dbReference>
<evidence type="ECO:0000256" key="2">
    <source>
        <dbReference type="ARBA" id="ARBA00022826"/>
    </source>
</evidence>
<keyword evidence="2" id="KW-0631">Potassium channel</keyword>
<gene>
    <name evidence="7" type="primary">SKOR</name>
    <name evidence="7" type="ORF">KSP40_PGU009888</name>
</gene>
<evidence type="ECO:0000256" key="3">
    <source>
        <dbReference type="ARBA" id="ARBA00022882"/>
    </source>
</evidence>